<evidence type="ECO:0000313" key="2">
    <source>
        <dbReference type="EnsemblMetazoa" id="GPPI025609-PA"/>
    </source>
</evidence>
<evidence type="ECO:0000313" key="3">
    <source>
        <dbReference type="Proteomes" id="UP000092460"/>
    </source>
</evidence>
<reference evidence="3" key="1">
    <citation type="submission" date="2015-01" db="EMBL/GenBank/DDBJ databases">
        <authorList>
            <person name="Aksoy S."/>
            <person name="Warren W."/>
            <person name="Wilson R.K."/>
        </authorList>
    </citation>
    <scope>NUCLEOTIDE SEQUENCE [LARGE SCALE GENOMIC DNA]</scope>
    <source>
        <strain evidence="3">IAEA</strain>
    </source>
</reference>
<dbReference type="EnsemblMetazoa" id="GPPI025609-RA">
    <property type="protein sequence ID" value="GPPI025609-PA"/>
    <property type="gene ID" value="GPPI025609"/>
</dbReference>
<dbReference type="AlphaFoldDB" id="A0A1B0BCE0"/>
<name>A0A1B0BCE0_9MUSC</name>
<reference evidence="2" key="2">
    <citation type="submission" date="2020-05" db="UniProtKB">
        <authorList>
            <consortium name="EnsemblMetazoa"/>
        </authorList>
    </citation>
    <scope>IDENTIFICATION</scope>
    <source>
        <strain evidence="2">IAEA</strain>
    </source>
</reference>
<evidence type="ECO:0000256" key="1">
    <source>
        <dbReference type="SAM" id="Coils"/>
    </source>
</evidence>
<accession>A0A1B0BCE0</accession>
<keyword evidence="1" id="KW-0175">Coiled coil</keyword>
<organism evidence="2 3">
    <name type="scientific">Glossina palpalis gambiensis</name>
    <dbReference type="NCBI Taxonomy" id="67801"/>
    <lineage>
        <taxon>Eukaryota</taxon>
        <taxon>Metazoa</taxon>
        <taxon>Ecdysozoa</taxon>
        <taxon>Arthropoda</taxon>
        <taxon>Hexapoda</taxon>
        <taxon>Insecta</taxon>
        <taxon>Pterygota</taxon>
        <taxon>Neoptera</taxon>
        <taxon>Endopterygota</taxon>
        <taxon>Diptera</taxon>
        <taxon>Brachycera</taxon>
        <taxon>Muscomorpha</taxon>
        <taxon>Hippoboscoidea</taxon>
        <taxon>Glossinidae</taxon>
        <taxon>Glossina</taxon>
    </lineage>
</organism>
<dbReference type="STRING" id="67801.A0A1B0BCE0"/>
<protein>
    <submittedName>
        <fullName evidence="2">Uncharacterized protein</fullName>
    </submittedName>
</protein>
<sequence length="307" mass="36052">MHRIIENIKSRSSCPMIKSVSSPELSQLRSPAHSILPEPNTKIDAQTDINPLCPYQSLQFSEDFPDSQDSNADPLSVQSLDEISSNYYRKSYSNYNLLTYDKSKIYWHMNQMFNKRLRDIDNNEQNSLELKLVAYQEWLDILLQIYDSAITHIEELETKMAERLDYLRHNNYNSLVKVVYYNDNWDFRGLSLETISGVTDPSRETLRIDNGETEREKEPADIEIEQKYKLQGKLKALAVEIAEKHDEIQMLRKQLTSKEREMKEKLQHRDKIIKELRKDLKGCLVHVSKSDVHAFFLQILKFLSGKF</sequence>
<dbReference type="VEuPathDB" id="VectorBase:GPPI025609"/>
<feature type="coiled-coil region" evidence="1">
    <location>
        <begin position="234"/>
        <end position="268"/>
    </location>
</feature>
<dbReference type="EMBL" id="JXJN01011956">
    <property type="status" value="NOT_ANNOTATED_CDS"/>
    <property type="molecule type" value="Genomic_DNA"/>
</dbReference>
<dbReference type="Proteomes" id="UP000092460">
    <property type="component" value="Unassembled WGS sequence"/>
</dbReference>
<proteinExistence type="predicted"/>
<keyword evidence="3" id="KW-1185">Reference proteome</keyword>